<comment type="caution">
    <text evidence="4">The sequence shown here is derived from an EMBL/GenBank/DDBJ whole genome shotgun (WGS) entry which is preliminary data.</text>
</comment>
<keyword evidence="2" id="KW-0808">Transferase</keyword>
<sequence>MHEIHTLQRLLCLEESLSETLALFYPLANRYIEDGLFINCNDQGVETQLLQGDLDRDLFNSLSKFPLPAPNTPLVIVQVNSFNCGGLAIGLNFSHKIGDMYTMATFMNSWATVCWSGIHEVVPPNFELPYSNSAAKPCRD</sequence>
<dbReference type="Proteomes" id="UP001634007">
    <property type="component" value="Unassembled WGS sequence"/>
</dbReference>
<dbReference type="PANTHER" id="PTHR31623">
    <property type="entry name" value="F21J9.9"/>
    <property type="match status" value="1"/>
</dbReference>
<evidence type="ECO:0000256" key="3">
    <source>
        <dbReference type="ARBA" id="ARBA00023315"/>
    </source>
</evidence>
<organism evidence="4 5">
    <name type="scientific">Eucalyptus globulus</name>
    <name type="common">Tasmanian blue gum</name>
    <dbReference type="NCBI Taxonomy" id="34317"/>
    <lineage>
        <taxon>Eukaryota</taxon>
        <taxon>Viridiplantae</taxon>
        <taxon>Streptophyta</taxon>
        <taxon>Embryophyta</taxon>
        <taxon>Tracheophyta</taxon>
        <taxon>Spermatophyta</taxon>
        <taxon>Magnoliopsida</taxon>
        <taxon>eudicotyledons</taxon>
        <taxon>Gunneridae</taxon>
        <taxon>Pentapetalae</taxon>
        <taxon>rosids</taxon>
        <taxon>malvids</taxon>
        <taxon>Myrtales</taxon>
        <taxon>Myrtaceae</taxon>
        <taxon>Myrtoideae</taxon>
        <taxon>Eucalypteae</taxon>
        <taxon>Eucalyptus</taxon>
    </lineage>
</organism>
<comment type="similarity">
    <text evidence="1">Belongs to the plant acyltransferase family.</text>
</comment>
<dbReference type="PANTHER" id="PTHR31623:SF83">
    <property type="entry name" value="ACETYL-COA-BENZYLALCOHOL ACETYLTRANSFERASE-LIKE"/>
    <property type="match status" value="1"/>
</dbReference>
<dbReference type="GO" id="GO:0016746">
    <property type="term" value="F:acyltransferase activity"/>
    <property type="evidence" value="ECO:0007669"/>
    <property type="project" value="UniProtKB-KW"/>
</dbReference>
<evidence type="ECO:0000313" key="5">
    <source>
        <dbReference type="Proteomes" id="UP001634007"/>
    </source>
</evidence>
<keyword evidence="3" id="KW-0012">Acyltransferase</keyword>
<proteinExistence type="inferred from homology"/>
<dbReference type="AlphaFoldDB" id="A0ABD3JSJ0"/>
<dbReference type="Gene3D" id="3.30.559.10">
    <property type="entry name" value="Chloramphenicol acetyltransferase-like domain"/>
    <property type="match status" value="1"/>
</dbReference>
<dbReference type="Pfam" id="PF02458">
    <property type="entry name" value="Transferase"/>
    <property type="match status" value="1"/>
</dbReference>
<keyword evidence="5" id="KW-1185">Reference proteome</keyword>
<evidence type="ECO:0000256" key="1">
    <source>
        <dbReference type="ARBA" id="ARBA00009861"/>
    </source>
</evidence>
<name>A0ABD3JSJ0_EUCGL</name>
<dbReference type="InterPro" id="IPR023213">
    <property type="entry name" value="CAT-like_dom_sf"/>
</dbReference>
<reference evidence="4 5" key="1">
    <citation type="submission" date="2024-11" db="EMBL/GenBank/DDBJ databases">
        <title>Chromosome-level genome assembly of Eucalyptus globulus Labill. provides insights into its genome evolution.</title>
        <authorList>
            <person name="Li X."/>
        </authorList>
    </citation>
    <scope>NUCLEOTIDE SEQUENCE [LARGE SCALE GENOMIC DNA]</scope>
    <source>
        <strain evidence="4">CL2024</strain>
        <tissue evidence="4">Fresh tender leaves</tissue>
    </source>
</reference>
<evidence type="ECO:0000313" key="4">
    <source>
        <dbReference type="EMBL" id="KAL3729963.1"/>
    </source>
</evidence>
<dbReference type="EMBL" id="JBJKBG010000007">
    <property type="protein sequence ID" value="KAL3729963.1"/>
    <property type="molecule type" value="Genomic_DNA"/>
</dbReference>
<protein>
    <submittedName>
        <fullName evidence="4">Uncharacterized protein</fullName>
    </submittedName>
</protein>
<evidence type="ECO:0000256" key="2">
    <source>
        <dbReference type="ARBA" id="ARBA00022679"/>
    </source>
</evidence>
<accession>A0ABD3JSJ0</accession>
<gene>
    <name evidence="4" type="ORF">ACJRO7_027031</name>
</gene>